<proteinExistence type="predicted"/>
<keyword evidence="1" id="KW-0472">Membrane</keyword>
<keyword evidence="1" id="KW-1133">Transmembrane helix</keyword>
<comment type="caution">
    <text evidence="2">The sequence shown here is derived from an EMBL/GenBank/DDBJ whole genome shotgun (WGS) entry which is preliminary data.</text>
</comment>
<keyword evidence="3" id="KW-1185">Reference proteome</keyword>
<feature type="transmembrane region" description="Helical" evidence="1">
    <location>
        <begin position="15"/>
        <end position="38"/>
    </location>
</feature>
<dbReference type="EMBL" id="BSNU01000001">
    <property type="protein sequence ID" value="GLQ61532.1"/>
    <property type="molecule type" value="Genomic_DNA"/>
</dbReference>
<dbReference type="AlphaFoldDB" id="A0AAV5NC64"/>
<name>A0AAV5NC64_9PROT</name>
<evidence type="ECO:0000256" key="1">
    <source>
        <dbReference type="SAM" id="Phobius"/>
    </source>
</evidence>
<organism evidence="2 3">
    <name type="scientific">Gluconobacter cerinus</name>
    <dbReference type="NCBI Taxonomy" id="38307"/>
    <lineage>
        <taxon>Bacteria</taxon>
        <taxon>Pseudomonadati</taxon>
        <taxon>Pseudomonadota</taxon>
        <taxon>Alphaproteobacteria</taxon>
        <taxon>Acetobacterales</taxon>
        <taxon>Acetobacteraceae</taxon>
        <taxon>Gluconobacter</taxon>
    </lineage>
</organism>
<gene>
    <name evidence="2" type="ORF">GCM10007867_03770</name>
</gene>
<dbReference type="Proteomes" id="UP001156614">
    <property type="component" value="Unassembled WGS sequence"/>
</dbReference>
<evidence type="ECO:0000313" key="3">
    <source>
        <dbReference type="Proteomes" id="UP001156614"/>
    </source>
</evidence>
<sequence length="107" mass="11406">MDPVSLLLLVVPPAYLLWVALGLLALSGLCNLIAVGLLPPKPGTPRYGLKKAWYVAINYGAANFGKAANRIQCGRTGLMVPYEDKNSAKDILTNAGVDVLTRKKPDA</sequence>
<evidence type="ECO:0000313" key="2">
    <source>
        <dbReference type="EMBL" id="GLQ61532.1"/>
    </source>
</evidence>
<protein>
    <submittedName>
        <fullName evidence="2">Uncharacterized protein</fullName>
    </submittedName>
</protein>
<reference evidence="3" key="1">
    <citation type="journal article" date="2019" name="Int. J. Syst. Evol. Microbiol.">
        <title>The Global Catalogue of Microorganisms (GCM) 10K type strain sequencing project: providing services to taxonomists for standard genome sequencing and annotation.</title>
        <authorList>
            <consortium name="The Broad Institute Genomics Platform"/>
            <consortium name="The Broad Institute Genome Sequencing Center for Infectious Disease"/>
            <person name="Wu L."/>
            <person name="Ma J."/>
        </authorList>
    </citation>
    <scope>NUCLEOTIDE SEQUENCE [LARGE SCALE GENOMIC DNA]</scope>
    <source>
        <strain evidence="3">NBRC 3267</strain>
    </source>
</reference>
<keyword evidence="1" id="KW-0812">Transmembrane</keyword>
<accession>A0AAV5NC64</accession>
<dbReference type="RefSeq" id="WP_099212563.1">
    <property type="nucleotide sequence ID" value="NZ_BEWM01000003.1"/>
</dbReference>